<dbReference type="InterPro" id="IPR011990">
    <property type="entry name" value="TPR-like_helical_dom_sf"/>
</dbReference>
<sequence>VRPACAKMGALEQGYAQNGLAEKALEAFMQMQLAGVKPDSVTFASILPSRGKIGAFEL</sequence>
<dbReference type="EMBL" id="JAHRHJ020000005">
    <property type="protein sequence ID" value="KAH9314970.1"/>
    <property type="molecule type" value="Genomic_DNA"/>
</dbReference>
<dbReference type="NCBIfam" id="TIGR00756">
    <property type="entry name" value="PPR"/>
    <property type="match status" value="1"/>
</dbReference>
<keyword evidence="3" id="KW-1185">Reference proteome</keyword>
<evidence type="ECO:0000256" key="1">
    <source>
        <dbReference type="ARBA" id="ARBA00022737"/>
    </source>
</evidence>
<dbReference type="InterPro" id="IPR002885">
    <property type="entry name" value="PPR_rpt"/>
</dbReference>
<evidence type="ECO:0008006" key="4">
    <source>
        <dbReference type="Google" id="ProtNLM"/>
    </source>
</evidence>
<gene>
    <name evidence="2" type="ORF">KI387_023597</name>
</gene>
<keyword evidence="1" id="KW-0677">Repeat</keyword>
<feature type="non-terminal residue" evidence="2">
    <location>
        <position position="1"/>
    </location>
</feature>
<organism evidence="2 3">
    <name type="scientific">Taxus chinensis</name>
    <name type="common">Chinese yew</name>
    <name type="synonym">Taxus wallichiana var. chinensis</name>
    <dbReference type="NCBI Taxonomy" id="29808"/>
    <lineage>
        <taxon>Eukaryota</taxon>
        <taxon>Viridiplantae</taxon>
        <taxon>Streptophyta</taxon>
        <taxon>Embryophyta</taxon>
        <taxon>Tracheophyta</taxon>
        <taxon>Spermatophyta</taxon>
        <taxon>Pinopsida</taxon>
        <taxon>Pinidae</taxon>
        <taxon>Conifers II</taxon>
        <taxon>Cupressales</taxon>
        <taxon>Taxaceae</taxon>
        <taxon>Taxus</taxon>
    </lineage>
</organism>
<dbReference type="Proteomes" id="UP000824469">
    <property type="component" value="Unassembled WGS sequence"/>
</dbReference>
<proteinExistence type="predicted"/>
<comment type="caution">
    <text evidence="2">The sequence shown here is derived from an EMBL/GenBank/DDBJ whole genome shotgun (WGS) entry which is preliminary data.</text>
</comment>
<accession>A0AA38G3X7</accession>
<protein>
    <recommendedName>
        <fullName evidence="4">Pentatricopeptide repeat-containing protein</fullName>
    </recommendedName>
</protein>
<evidence type="ECO:0000313" key="2">
    <source>
        <dbReference type="EMBL" id="KAH9314970.1"/>
    </source>
</evidence>
<reference evidence="2 3" key="1">
    <citation type="journal article" date="2021" name="Nat. Plants">
        <title>The Taxus genome provides insights into paclitaxel biosynthesis.</title>
        <authorList>
            <person name="Xiong X."/>
            <person name="Gou J."/>
            <person name="Liao Q."/>
            <person name="Li Y."/>
            <person name="Zhou Q."/>
            <person name="Bi G."/>
            <person name="Li C."/>
            <person name="Du R."/>
            <person name="Wang X."/>
            <person name="Sun T."/>
            <person name="Guo L."/>
            <person name="Liang H."/>
            <person name="Lu P."/>
            <person name="Wu Y."/>
            <person name="Zhang Z."/>
            <person name="Ro D.K."/>
            <person name="Shang Y."/>
            <person name="Huang S."/>
            <person name="Yan J."/>
        </authorList>
    </citation>
    <scope>NUCLEOTIDE SEQUENCE [LARGE SCALE GENOMIC DNA]</scope>
    <source>
        <strain evidence="2">Ta-2019</strain>
    </source>
</reference>
<dbReference type="Gene3D" id="1.25.40.10">
    <property type="entry name" value="Tetratricopeptide repeat domain"/>
    <property type="match status" value="1"/>
</dbReference>
<evidence type="ECO:0000313" key="3">
    <source>
        <dbReference type="Proteomes" id="UP000824469"/>
    </source>
</evidence>
<name>A0AA38G3X7_TAXCH</name>
<dbReference type="AlphaFoldDB" id="A0AA38G3X7"/>
<feature type="non-terminal residue" evidence="2">
    <location>
        <position position="58"/>
    </location>
</feature>